<organism evidence="5 6">
    <name type="scientific">[Clostridium] asparagiforme DSM 15981</name>
    <dbReference type="NCBI Taxonomy" id="518636"/>
    <lineage>
        <taxon>Bacteria</taxon>
        <taxon>Bacillati</taxon>
        <taxon>Bacillota</taxon>
        <taxon>Clostridia</taxon>
        <taxon>Lachnospirales</taxon>
        <taxon>Lachnospiraceae</taxon>
        <taxon>Enterocloster</taxon>
    </lineage>
</organism>
<dbReference type="InterPro" id="IPR036390">
    <property type="entry name" value="WH_DNA-bd_sf"/>
</dbReference>
<dbReference type="InterPro" id="IPR011991">
    <property type="entry name" value="ArsR-like_HTH"/>
</dbReference>
<comment type="function">
    <text evidence="1">Transcriptional repressor of xylose-utilizing enzymes.</text>
</comment>
<dbReference type="SUPFAM" id="SSF46785">
    <property type="entry name" value="Winged helix' DNA-binding domain"/>
    <property type="match status" value="1"/>
</dbReference>
<dbReference type="Pfam" id="PF00480">
    <property type="entry name" value="ROK"/>
    <property type="match status" value="1"/>
</dbReference>
<keyword evidence="3" id="KW-0119">Carbohydrate metabolism</keyword>
<dbReference type="InterPro" id="IPR000835">
    <property type="entry name" value="HTH_MarR-typ"/>
</dbReference>
<keyword evidence="3" id="KW-0859">Xylose metabolism</keyword>
<accession>C0D3V9</accession>
<reference evidence="5 6" key="1">
    <citation type="submission" date="2009-01" db="EMBL/GenBank/DDBJ databases">
        <authorList>
            <person name="Fulton L."/>
            <person name="Clifton S."/>
            <person name="Fulton B."/>
            <person name="Xu J."/>
            <person name="Minx P."/>
            <person name="Pepin K.H."/>
            <person name="Johnson M."/>
            <person name="Bhonagiri V."/>
            <person name="Nash W.E."/>
            <person name="Mardis E.R."/>
            <person name="Wilson R.K."/>
        </authorList>
    </citation>
    <scope>NUCLEOTIDE SEQUENCE [LARGE SCALE GENOMIC DNA]</scope>
    <source>
        <strain evidence="5 6">DSM 15981</strain>
    </source>
</reference>
<evidence type="ECO:0000313" key="5">
    <source>
        <dbReference type="EMBL" id="EEG53992.1"/>
    </source>
</evidence>
<evidence type="ECO:0000256" key="3">
    <source>
        <dbReference type="ARBA" id="ARBA00022629"/>
    </source>
</evidence>
<dbReference type="HOGENOM" id="CLU_036604_13_1_9"/>
<dbReference type="Pfam" id="PF12802">
    <property type="entry name" value="MarR_2"/>
    <property type="match status" value="1"/>
</dbReference>
<dbReference type="SUPFAM" id="SSF53067">
    <property type="entry name" value="Actin-like ATPase domain"/>
    <property type="match status" value="1"/>
</dbReference>
<keyword evidence="6" id="KW-1185">Reference proteome</keyword>
<dbReference type="Gene3D" id="3.30.420.40">
    <property type="match status" value="2"/>
</dbReference>
<dbReference type="InterPro" id="IPR043129">
    <property type="entry name" value="ATPase_NBD"/>
</dbReference>
<comment type="caution">
    <text evidence="5">The sequence shown here is derived from an EMBL/GenBank/DDBJ whole genome shotgun (WGS) entry which is preliminary data.</text>
</comment>
<dbReference type="EMBL" id="ACCJ01000316">
    <property type="protein sequence ID" value="EEG53992.1"/>
    <property type="molecule type" value="Genomic_DNA"/>
</dbReference>
<name>C0D3V9_9FIRM</name>
<evidence type="ECO:0000313" key="6">
    <source>
        <dbReference type="Proteomes" id="UP000004756"/>
    </source>
</evidence>
<dbReference type="InterPro" id="IPR000600">
    <property type="entry name" value="ROK"/>
</dbReference>
<dbReference type="Proteomes" id="UP000004756">
    <property type="component" value="Unassembled WGS sequence"/>
</dbReference>
<proteinExistence type="inferred from homology"/>
<evidence type="ECO:0000256" key="1">
    <source>
        <dbReference type="ARBA" id="ARBA00002486"/>
    </source>
</evidence>
<feature type="domain" description="HTH marR-type" evidence="4">
    <location>
        <begin position="24"/>
        <end position="66"/>
    </location>
</feature>
<dbReference type="Gene3D" id="1.10.10.10">
    <property type="entry name" value="Winged helix-like DNA-binding domain superfamily/Winged helix DNA-binding domain"/>
    <property type="match status" value="1"/>
</dbReference>
<protein>
    <submittedName>
        <fullName evidence="5">ROK family protein</fullName>
    </submittedName>
</protein>
<dbReference type="CDD" id="cd00090">
    <property type="entry name" value="HTH_ARSR"/>
    <property type="match status" value="1"/>
</dbReference>
<dbReference type="GO" id="GO:0003700">
    <property type="term" value="F:DNA-binding transcription factor activity"/>
    <property type="evidence" value="ECO:0007669"/>
    <property type="project" value="InterPro"/>
</dbReference>
<dbReference type="InterPro" id="IPR036388">
    <property type="entry name" value="WH-like_DNA-bd_sf"/>
</dbReference>
<evidence type="ECO:0000256" key="2">
    <source>
        <dbReference type="ARBA" id="ARBA00006479"/>
    </source>
</evidence>
<evidence type="ECO:0000259" key="4">
    <source>
        <dbReference type="Pfam" id="PF12802"/>
    </source>
</evidence>
<dbReference type="GO" id="GO:0042732">
    <property type="term" value="P:D-xylose metabolic process"/>
    <property type="evidence" value="ECO:0007669"/>
    <property type="project" value="UniProtKB-KW"/>
</dbReference>
<sequence>MEVNAMAKGGNPRHLELIRRINRSLILNMVKERQPVSRAQLARALNLSKTTVSSIVDELVRKKLLVEYGDCCPSGGAGRPSVMLGFNPRSAYCIGIDIASANLRLIITDLAGEALYETKRPPSSRMGELIGVVEEAVRDCGLKMEAVFGMGIGVPGIVTAEGSVVRAKFLGWSNFPLKRLMEEHFPFPVFVENGVNLAALGERWLGSGDQVDDMLFVRIGTGIGGAVICGGQLIHGAGGNAGEIGYFLESRDVELGNVNQPGQQGVLERKCSGAALTGHGRPTEELFAAYGQGDREAARVVEPFIRDLSVAIANCVSLLGPAKAVIGGDVSEQMSPVIYRLREEVERLTPIRADVCLASLGGRAGALGAVFHAMTEVEQQDLRLQP</sequence>
<comment type="similarity">
    <text evidence="2">Belongs to the ROK (NagC/XylR) family.</text>
</comment>
<dbReference type="AlphaFoldDB" id="C0D3V9"/>
<dbReference type="PANTHER" id="PTHR18964">
    <property type="entry name" value="ROK (REPRESSOR, ORF, KINASE) FAMILY"/>
    <property type="match status" value="1"/>
</dbReference>
<gene>
    <name evidence="5" type="ORF">CLOSTASPAR_03950</name>
</gene>
<dbReference type="PANTHER" id="PTHR18964:SF149">
    <property type="entry name" value="BIFUNCTIONAL UDP-N-ACETYLGLUCOSAMINE 2-EPIMERASE_N-ACETYLMANNOSAMINE KINASE"/>
    <property type="match status" value="1"/>
</dbReference>
<reference evidence="5 6" key="2">
    <citation type="submission" date="2009-02" db="EMBL/GenBank/DDBJ databases">
        <title>Draft genome sequence of Clostridium asparagiforme (DSM 15981).</title>
        <authorList>
            <person name="Sudarsanam P."/>
            <person name="Ley R."/>
            <person name="Guruge J."/>
            <person name="Turnbaugh P.J."/>
            <person name="Mahowald M."/>
            <person name="Liep D."/>
            <person name="Gordon J."/>
        </authorList>
    </citation>
    <scope>NUCLEOTIDE SEQUENCE [LARGE SCALE GENOMIC DNA]</scope>
    <source>
        <strain evidence="5 6">DSM 15981</strain>
    </source>
</reference>